<gene>
    <name evidence="3" type="ORF">C1SCF055_LOCUS29100</name>
</gene>
<feature type="compositionally biased region" description="Basic residues" evidence="1">
    <location>
        <begin position="200"/>
        <end position="217"/>
    </location>
</feature>
<feature type="compositionally biased region" description="Basic and acidic residues" evidence="1">
    <location>
        <begin position="380"/>
        <end position="394"/>
    </location>
</feature>
<proteinExistence type="predicted"/>
<feature type="region of interest" description="Disordered" evidence="1">
    <location>
        <begin position="406"/>
        <end position="440"/>
    </location>
</feature>
<keyword evidence="5" id="KW-1185">Reference proteome</keyword>
<feature type="compositionally biased region" description="Basic and acidic residues" evidence="1">
    <location>
        <begin position="406"/>
        <end position="428"/>
    </location>
</feature>
<feature type="compositionally biased region" description="Low complexity" evidence="1">
    <location>
        <begin position="227"/>
        <end position="245"/>
    </location>
</feature>
<comment type="caution">
    <text evidence="3">The sequence shown here is derived from an EMBL/GenBank/DDBJ whole genome shotgun (WGS) entry which is preliminary data.</text>
</comment>
<dbReference type="AlphaFoldDB" id="A0A9P1D3R3"/>
<evidence type="ECO:0000313" key="4">
    <source>
        <dbReference type="EMBL" id="CAL4790525.1"/>
    </source>
</evidence>
<keyword evidence="2" id="KW-0732">Signal</keyword>
<organism evidence="3">
    <name type="scientific">Cladocopium goreaui</name>
    <dbReference type="NCBI Taxonomy" id="2562237"/>
    <lineage>
        <taxon>Eukaryota</taxon>
        <taxon>Sar</taxon>
        <taxon>Alveolata</taxon>
        <taxon>Dinophyceae</taxon>
        <taxon>Suessiales</taxon>
        <taxon>Symbiodiniaceae</taxon>
        <taxon>Cladocopium</taxon>
    </lineage>
</organism>
<dbReference type="EMBL" id="CAMXCT030003228">
    <property type="protein sequence ID" value="CAL4790525.1"/>
    <property type="molecule type" value="Genomic_DNA"/>
</dbReference>
<sequence>MVVSFLVFLLFIFAAPVFEHYGEPIEKEKGTKVKSDCQVPLAPFCQGLQGAVQGSIGIHQDQTAEASLKGFSVVTQNISSNVEAIERPVALPQLQQAQQIQYKLTSWITLLSLRVNANSRDMHSRLLSRQWESSGRSYSNWTQQGAWQEHEWDDWEQDWEQASTSSRSSSTRRFPQYPKPHQGRRAQRNQQRPQVPNKSNKGKGKGSKGQKGQKGKGKLAIEPPPWSSSAAQPPAPASATPAQSKAEAKLHEIVTVLKKKDDPELQTLAKEADVLQNKTATSKLHKAVTVHGDAKTAVLEARQARANLHAAWKQYLESAITTWRSFIEDFDKEDRKLEELIGTADIELQAAQHSLDEAKNAATEEELKDQVETIEDEDAGLDRTAKSSQDMREGLKGMLDGLEQLHVRTEEIGEESGNKRQRVDDGKKSSAMQPFGGAGR</sequence>
<feature type="region of interest" description="Disordered" evidence="1">
    <location>
        <begin position="374"/>
        <end position="394"/>
    </location>
</feature>
<feature type="compositionally biased region" description="Low complexity" evidence="1">
    <location>
        <begin position="160"/>
        <end position="173"/>
    </location>
</feature>
<evidence type="ECO:0000313" key="5">
    <source>
        <dbReference type="Proteomes" id="UP001152797"/>
    </source>
</evidence>
<evidence type="ECO:0000256" key="2">
    <source>
        <dbReference type="SAM" id="SignalP"/>
    </source>
</evidence>
<reference evidence="4 5" key="2">
    <citation type="submission" date="2024-05" db="EMBL/GenBank/DDBJ databases">
        <authorList>
            <person name="Chen Y."/>
            <person name="Shah S."/>
            <person name="Dougan E. K."/>
            <person name="Thang M."/>
            <person name="Chan C."/>
        </authorList>
    </citation>
    <scope>NUCLEOTIDE SEQUENCE [LARGE SCALE GENOMIC DNA]</scope>
</reference>
<protein>
    <submittedName>
        <fullName evidence="3">Uncharacterized protein</fullName>
    </submittedName>
</protein>
<dbReference type="EMBL" id="CAMXCT020003228">
    <property type="protein sequence ID" value="CAL1156588.1"/>
    <property type="molecule type" value="Genomic_DNA"/>
</dbReference>
<feature type="region of interest" description="Disordered" evidence="1">
    <location>
        <begin position="156"/>
        <end position="246"/>
    </location>
</feature>
<dbReference type="EMBL" id="CAMXCT010003228">
    <property type="protein sequence ID" value="CAI4003213.1"/>
    <property type="molecule type" value="Genomic_DNA"/>
</dbReference>
<accession>A0A9P1D3R3</accession>
<evidence type="ECO:0000313" key="3">
    <source>
        <dbReference type="EMBL" id="CAI4003213.1"/>
    </source>
</evidence>
<name>A0A9P1D3R3_9DINO</name>
<reference evidence="3" key="1">
    <citation type="submission" date="2022-10" db="EMBL/GenBank/DDBJ databases">
        <authorList>
            <person name="Chen Y."/>
            <person name="Dougan E. K."/>
            <person name="Chan C."/>
            <person name="Rhodes N."/>
            <person name="Thang M."/>
        </authorList>
    </citation>
    <scope>NUCLEOTIDE SEQUENCE</scope>
</reference>
<feature type="chain" id="PRO_5043271012" evidence="2">
    <location>
        <begin position="20"/>
        <end position="440"/>
    </location>
</feature>
<feature type="signal peptide" evidence="2">
    <location>
        <begin position="1"/>
        <end position="19"/>
    </location>
</feature>
<evidence type="ECO:0000256" key="1">
    <source>
        <dbReference type="SAM" id="MobiDB-lite"/>
    </source>
</evidence>
<dbReference type="Proteomes" id="UP001152797">
    <property type="component" value="Unassembled WGS sequence"/>
</dbReference>